<organism evidence="1 2">
    <name type="scientific">Methylobacterium adhaesivum</name>
    <dbReference type="NCBI Taxonomy" id="333297"/>
    <lineage>
        <taxon>Bacteria</taxon>
        <taxon>Pseudomonadati</taxon>
        <taxon>Pseudomonadota</taxon>
        <taxon>Alphaproteobacteria</taxon>
        <taxon>Hyphomicrobiales</taxon>
        <taxon>Methylobacteriaceae</taxon>
        <taxon>Methylobacterium</taxon>
    </lineage>
</organism>
<proteinExistence type="predicted"/>
<name>A0ABT8BMP0_9HYPH</name>
<dbReference type="EMBL" id="JAUFPX010000032">
    <property type="protein sequence ID" value="MDN3593098.1"/>
    <property type="molecule type" value="Genomic_DNA"/>
</dbReference>
<dbReference type="Proteomes" id="UP001224644">
    <property type="component" value="Unassembled WGS sequence"/>
</dbReference>
<accession>A0ABT8BMP0</accession>
<keyword evidence="2" id="KW-1185">Reference proteome</keyword>
<dbReference type="RefSeq" id="WP_238228483.1">
    <property type="nucleotide sequence ID" value="NZ_BPQD01000050.1"/>
</dbReference>
<reference evidence="2" key="1">
    <citation type="journal article" date="2019" name="Int. J. Syst. Evol. Microbiol.">
        <title>The Global Catalogue of Microorganisms (GCM) 10K type strain sequencing project: providing services to taxonomists for standard genome sequencing and annotation.</title>
        <authorList>
            <consortium name="The Broad Institute Genomics Platform"/>
            <consortium name="The Broad Institute Genome Sequencing Center for Infectious Disease"/>
            <person name="Wu L."/>
            <person name="Ma J."/>
        </authorList>
    </citation>
    <scope>NUCLEOTIDE SEQUENCE [LARGE SCALE GENOMIC DNA]</scope>
    <source>
        <strain evidence="2">CECT 7069</strain>
    </source>
</reference>
<gene>
    <name evidence="1" type="ORF">QWZ12_21085</name>
</gene>
<evidence type="ECO:0000313" key="1">
    <source>
        <dbReference type="EMBL" id="MDN3593098.1"/>
    </source>
</evidence>
<protein>
    <submittedName>
        <fullName evidence="1">Uncharacterized protein</fullName>
    </submittedName>
</protein>
<sequence length="128" mass="14494">MHVVLEALKKSGKINTEDLQFLHEHGQPYVGARLPAGVKQRKGGQCLDVADQLEEDGHGKYVRGFALTPANRLMGHAWNSRDGRLVIDASWAGPQDCFYFGIPGRRYEAFLSRISRPFMVSSFMPWRF</sequence>
<evidence type="ECO:0000313" key="2">
    <source>
        <dbReference type="Proteomes" id="UP001224644"/>
    </source>
</evidence>
<comment type="caution">
    <text evidence="1">The sequence shown here is derived from an EMBL/GenBank/DDBJ whole genome shotgun (WGS) entry which is preliminary data.</text>
</comment>